<dbReference type="EMBL" id="WHWB01034115">
    <property type="protein sequence ID" value="KAJ7413847.1"/>
    <property type="molecule type" value="Genomic_DNA"/>
</dbReference>
<evidence type="ECO:0000313" key="2">
    <source>
        <dbReference type="Proteomes" id="UP001145742"/>
    </source>
</evidence>
<accession>A0ABQ9D780</accession>
<sequence>MPSCPTAGCLAEETNTHLATTSFQVVAESDKVSPQPPLLQAEQPQLPQLLLIGLVLHTLHQPRCPSLDTLQNLNIIPRLRGPEHSIQGATSPVPSTGKNHFPGPASHTIPDKGEDPIGLLGQLGILLAHIQLPVSQNHQFPFHLAALQALCPQPVALQGVVMAKVQDPALGLVKPHAIG</sequence>
<protein>
    <submittedName>
        <fullName evidence="1">Uncharacterized protein</fullName>
    </submittedName>
</protein>
<proteinExistence type="predicted"/>
<name>A0ABQ9D780_9PASS</name>
<reference evidence="1" key="1">
    <citation type="submission" date="2019-10" db="EMBL/GenBank/DDBJ databases">
        <authorList>
            <person name="Soares A.E.R."/>
            <person name="Aleixo A."/>
            <person name="Schneider P."/>
            <person name="Miyaki C.Y."/>
            <person name="Schneider M.P."/>
            <person name="Mello C."/>
            <person name="Vasconcelos A.T.R."/>
        </authorList>
    </citation>
    <scope>NUCLEOTIDE SEQUENCE</scope>
    <source>
        <tissue evidence="1">Muscle</tissue>
    </source>
</reference>
<organism evidence="1 2">
    <name type="scientific">Willisornis vidua</name>
    <name type="common">Xingu scale-backed antbird</name>
    <dbReference type="NCBI Taxonomy" id="1566151"/>
    <lineage>
        <taxon>Eukaryota</taxon>
        <taxon>Metazoa</taxon>
        <taxon>Chordata</taxon>
        <taxon>Craniata</taxon>
        <taxon>Vertebrata</taxon>
        <taxon>Euteleostomi</taxon>
        <taxon>Archelosauria</taxon>
        <taxon>Archosauria</taxon>
        <taxon>Dinosauria</taxon>
        <taxon>Saurischia</taxon>
        <taxon>Theropoda</taxon>
        <taxon>Coelurosauria</taxon>
        <taxon>Aves</taxon>
        <taxon>Neognathae</taxon>
        <taxon>Neoaves</taxon>
        <taxon>Telluraves</taxon>
        <taxon>Australaves</taxon>
        <taxon>Passeriformes</taxon>
        <taxon>Thamnophilidae</taxon>
        <taxon>Willisornis</taxon>
    </lineage>
</organism>
<comment type="caution">
    <text evidence="1">The sequence shown here is derived from an EMBL/GenBank/DDBJ whole genome shotgun (WGS) entry which is preliminary data.</text>
</comment>
<dbReference type="Proteomes" id="UP001145742">
    <property type="component" value="Unassembled WGS sequence"/>
</dbReference>
<keyword evidence="2" id="KW-1185">Reference proteome</keyword>
<gene>
    <name evidence="1" type="ORF">WISP_88025</name>
</gene>
<evidence type="ECO:0000313" key="1">
    <source>
        <dbReference type="EMBL" id="KAJ7413847.1"/>
    </source>
</evidence>